<keyword evidence="2 13" id="KW-0813">Transport</keyword>
<feature type="transmembrane region" description="Helical" evidence="13">
    <location>
        <begin position="26"/>
        <end position="48"/>
    </location>
</feature>
<reference evidence="16 17" key="1">
    <citation type="submission" date="2020-08" db="EMBL/GenBank/DDBJ databases">
        <title>Genomic Encyclopedia of Type Strains, Phase IV (KMG-IV): sequencing the most valuable type-strain genomes for metagenomic binning, comparative biology and taxonomic classification.</title>
        <authorList>
            <person name="Goeker M."/>
        </authorList>
    </citation>
    <scope>NUCLEOTIDE SEQUENCE [LARGE SCALE GENOMIC DNA]</scope>
    <source>
        <strain evidence="16 17">DSM 14552</strain>
    </source>
</reference>
<accession>A0A7W5ZTN0</accession>
<proteinExistence type="inferred from homology"/>
<comment type="similarity">
    <text evidence="1 13 14">Belongs to the ATPase B chain family.</text>
</comment>
<dbReference type="Pfam" id="PF00430">
    <property type="entry name" value="ATP-synt_B"/>
    <property type="match status" value="1"/>
</dbReference>
<sequence length="184" mass="18948">MANPVATTAVVEHETGGVEHHVEPSALGLGPGAWAALAMVVFLGILVWKKVPGVVVGGLDKQIASIRKQLDEAKVLRAEAEKLRAEYAAKIANAEKDAAAMLDHAKTEASAIVAKAEMDATAMIGRREKMAADKIGAAERAAVDDLRAKAAETATAAARNLIAKNHSAGADKALVDGAISGLVN</sequence>
<dbReference type="RefSeq" id="WP_183611223.1">
    <property type="nucleotide sequence ID" value="NZ_JACICY010000001.1"/>
</dbReference>
<keyword evidence="7 13" id="KW-0406">Ion transport</keyword>
<dbReference type="CDD" id="cd06503">
    <property type="entry name" value="ATP-synt_Fo_b"/>
    <property type="match status" value="1"/>
</dbReference>
<comment type="subcellular location">
    <subcellularLocation>
        <location evidence="13">Cell membrane</location>
        <topology evidence="13">Single-pass membrane protein</topology>
    </subcellularLocation>
    <subcellularLocation>
        <location evidence="12">Endomembrane system</location>
        <topology evidence="12">Single-pass membrane protein</topology>
    </subcellularLocation>
</comment>
<evidence type="ECO:0000256" key="6">
    <source>
        <dbReference type="ARBA" id="ARBA00022989"/>
    </source>
</evidence>
<evidence type="ECO:0000313" key="16">
    <source>
        <dbReference type="EMBL" id="MBB3859029.1"/>
    </source>
</evidence>
<evidence type="ECO:0000256" key="14">
    <source>
        <dbReference type="RuleBase" id="RU003848"/>
    </source>
</evidence>
<dbReference type="GO" id="GO:0046961">
    <property type="term" value="F:proton-transporting ATPase activity, rotational mechanism"/>
    <property type="evidence" value="ECO:0007669"/>
    <property type="project" value="TreeGrafter"/>
</dbReference>
<gene>
    <name evidence="13" type="primary">atpF</name>
    <name evidence="16" type="ORF">GGQ88_000269</name>
</gene>
<dbReference type="Proteomes" id="UP000562395">
    <property type="component" value="Unassembled WGS sequence"/>
</dbReference>
<evidence type="ECO:0000256" key="13">
    <source>
        <dbReference type="HAMAP-Rule" id="MF_01398"/>
    </source>
</evidence>
<organism evidence="16 17">
    <name type="scientific">Novosphingobium hassiacum</name>
    <dbReference type="NCBI Taxonomy" id="173676"/>
    <lineage>
        <taxon>Bacteria</taxon>
        <taxon>Pseudomonadati</taxon>
        <taxon>Pseudomonadota</taxon>
        <taxon>Alphaproteobacteria</taxon>
        <taxon>Sphingomonadales</taxon>
        <taxon>Sphingomonadaceae</taxon>
        <taxon>Novosphingobium</taxon>
    </lineage>
</organism>
<dbReference type="GO" id="GO:0012505">
    <property type="term" value="C:endomembrane system"/>
    <property type="evidence" value="ECO:0007669"/>
    <property type="project" value="UniProtKB-SubCell"/>
</dbReference>
<comment type="subunit">
    <text evidence="13">F-type ATPases have 2 components, F(1) - the catalytic core - and F(0) - the membrane proton channel. F(1) has five subunits: alpha(3), beta(3), gamma(1), delta(1), epsilon(1). F(0) has three main subunits: a(1), b(2) and c(10-14). The alpha and beta chains form an alternating ring which encloses part of the gamma chain. F(1) is attached to F(0) by a central stalk formed by the gamma and epsilon chains, while a peripheral stalk is formed by the delta and b chains.</text>
</comment>
<evidence type="ECO:0000256" key="8">
    <source>
        <dbReference type="ARBA" id="ARBA00023136"/>
    </source>
</evidence>
<dbReference type="GO" id="GO:0005886">
    <property type="term" value="C:plasma membrane"/>
    <property type="evidence" value="ECO:0007669"/>
    <property type="project" value="UniProtKB-SubCell"/>
</dbReference>
<comment type="function">
    <text evidence="11">Component of the F(0) channel, it forms part of the peripheral stalk, linking F(1) to F(0). The b'-subunit is a diverged and duplicated form of b found in plants and photosynthetic bacteria.</text>
</comment>
<dbReference type="GO" id="GO:0046933">
    <property type="term" value="F:proton-transporting ATP synthase activity, rotational mechanism"/>
    <property type="evidence" value="ECO:0007669"/>
    <property type="project" value="UniProtKB-UniRule"/>
</dbReference>
<evidence type="ECO:0000256" key="5">
    <source>
        <dbReference type="ARBA" id="ARBA00022781"/>
    </source>
</evidence>
<feature type="coiled-coil region" evidence="15">
    <location>
        <begin position="63"/>
        <end position="97"/>
    </location>
</feature>
<comment type="function">
    <text evidence="10 13">F(1)F(0) ATP synthase produces ATP from ADP in the presence of a proton or sodium gradient. F-type ATPases consist of two structural domains, F(1) containing the extramembraneous catalytic core and F(0) containing the membrane proton channel, linked together by a central stalk and a peripheral stalk. During catalysis, ATP synthesis in the catalytic domain of F(1) is coupled via a rotary mechanism of the central stalk subunits to proton translocation.</text>
</comment>
<name>A0A7W5ZTN0_9SPHN</name>
<protein>
    <recommendedName>
        <fullName evidence="13">ATP synthase subunit b</fullName>
    </recommendedName>
    <alternativeName>
        <fullName evidence="13">ATP synthase F(0) sector subunit b</fullName>
    </alternativeName>
    <alternativeName>
        <fullName evidence="13">ATPase subunit I</fullName>
    </alternativeName>
    <alternativeName>
        <fullName evidence="13">F-type ATPase subunit b</fullName>
        <shortName evidence="13">F-ATPase subunit b</shortName>
    </alternativeName>
</protein>
<keyword evidence="8 13" id="KW-0472">Membrane</keyword>
<comment type="caution">
    <text evidence="16">The sequence shown here is derived from an EMBL/GenBank/DDBJ whole genome shotgun (WGS) entry which is preliminary data.</text>
</comment>
<keyword evidence="5 13" id="KW-0375">Hydrogen ion transport</keyword>
<evidence type="ECO:0000256" key="1">
    <source>
        <dbReference type="ARBA" id="ARBA00005513"/>
    </source>
</evidence>
<evidence type="ECO:0000256" key="15">
    <source>
        <dbReference type="SAM" id="Coils"/>
    </source>
</evidence>
<dbReference type="HAMAP" id="MF_01398">
    <property type="entry name" value="ATP_synth_b_bprime"/>
    <property type="match status" value="1"/>
</dbReference>
<evidence type="ECO:0000256" key="7">
    <source>
        <dbReference type="ARBA" id="ARBA00023065"/>
    </source>
</evidence>
<evidence type="ECO:0000256" key="9">
    <source>
        <dbReference type="ARBA" id="ARBA00023310"/>
    </source>
</evidence>
<evidence type="ECO:0000256" key="12">
    <source>
        <dbReference type="ARBA" id="ARBA00037847"/>
    </source>
</evidence>
<dbReference type="PANTHER" id="PTHR33445">
    <property type="entry name" value="ATP SYNTHASE SUBUNIT B', CHLOROPLASTIC"/>
    <property type="match status" value="1"/>
</dbReference>
<dbReference type="AlphaFoldDB" id="A0A7W5ZTN0"/>
<keyword evidence="17" id="KW-1185">Reference proteome</keyword>
<keyword evidence="6 13" id="KW-1133">Transmembrane helix</keyword>
<evidence type="ECO:0000256" key="10">
    <source>
        <dbReference type="ARBA" id="ARBA00025198"/>
    </source>
</evidence>
<evidence type="ECO:0000256" key="4">
    <source>
        <dbReference type="ARBA" id="ARBA00022692"/>
    </source>
</evidence>
<keyword evidence="3 13" id="KW-0138">CF(0)</keyword>
<keyword evidence="4 13" id="KW-0812">Transmembrane</keyword>
<dbReference type="InterPro" id="IPR050059">
    <property type="entry name" value="ATP_synthase_B_chain"/>
</dbReference>
<keyword evidence="15" id="KW-0175">Coiled coil</keyword>
<dbReference type="InterPro" id="IPR002146">
    <property type="entry name" value="ATP_synth_b/b'su_bac/chlpt"/>
</dbReference>
<keyword evidence="13" id="KW-1003">Cell membrane</keyword>
<evidence type="ECO:0000256" key="2">
    <source>
        <dbReference type="ARBA" id="ARBA00022448"/>
    </source>
</evidence>
<dbReference type="GO" id="GO:0045259">
    <property type="term" value="C:proton-transporting ATP synthase complex"/>
    <property type="evidence" value="ECO:0007669"/>
    <property type="project" value="UniProtKB-KW"/>
</dbReference>
<dbReference type="PANTHER" id="PTHR33445:SF1">
    <property type="entry name" value="ATP SYNTHASE SUBUNIT B"/>
    <property type="match status" value="1"/>
</dbReference>
<keyword evidence="9 13" id="KW-0066">ATP synthesis</keyword>
<evidence type="ECO:0000256" key="11">
    <source>
        <dbReference type="ARBA" id="ARBA00025614"/>
    </source>
</evidence>
<dbReference type="EMBL" id="JACICY010000001">
    <property type="protein sequence ID" value="MBB3859029.1"/>
    <property type="molecule type" value="Genomic_DNA"/>
</dbReference>
<evidence type="ECO:0000313" key="17">
    <source>
        <dbReference type="Proteomes" id="UP000562395"/>
    </source>
</evidence>
<evidence type="ECO:0000256" key="3">
    <source>
        <dbReference type="ARBA" id="ARBA00022547"/>
    </source>
</evidence>